<sequence>MIKKCFIKTLFVLVIIVFSSLLQACSVSRFFFGSDGSVSMEDRIRNARLLNPRNFEIRQLPDVQLLMTPEVEKEMRLFVRDRGSLRLGLRNRKRYLKMMKEVFRDEGVPSRLINLAFVESKYQAAAESSAGAVGVWQFMKDTAVLYGLEINFSEDQRKDPILSTIAAARYLYDLYVRFNDWYLALAAYNRGPSAIEDAMRRTGAKTFFELARSGSLCSETRRYVYKFLAISIILEDYDAGIKKHAVLDRDFYLNA</sequence>
<dbReference type="InterPro" id="IPR000189">
    <property type="entry name" value="Transglyc_AS"/>
</dbReference>
<gene>
    <name evidence="3" type="ORF">GYA55_02135</name>
</gene>
<dbReference type="AlphaFoldDB" id="A0A7X9IJA9"/>
<proteinExistence type="inferred from homology"/>
<accession>A0A7X9IJA9</accession>
<dbReference type="Gene3D" id="1.10.530.10">
    <property type="match status" value="1"/>
</dbReference>
<protein>
    <submittedName>
        <fullName evidence="3">Lytic transglycosylase domain-containing protein</fullName>
    </submittedName>
</protein>
<feature type="domain" description="Transglycosylase SLT" evidence="2">
    <location>
        <begin position="107"/>
        <end position="206"/>
    </location>
</feature>
<dbReference type="Pfam" id="PF01464">
    <property type="entry name" value="SLT"/>
    <property type="match status" value="1"/>
</dbReference>
<evidence type="ECO:0000313" key="4">
    <source>
        <dbReference type="Proteomes" id="UP000524246"/>
    </source>
</evidence>
<dbReference type="CDD" id="cd16894">
    <property type="entry name" value="MltD-like"/>
    <property type="match status" value="1"/>
</dbReference>
<dbReference type="PROSITE" id="PS51257">
    <property type="entry name" value="PROKAR_LIPOPROTEIN"/>
    <property type="match status" value="1"/>
</dbReference>
<dbReference type="SUPFAM" id="SSF53955">
    <property type="entry name" value="Lysozyme-like"/>
    <property type="match status" value="1"/>
</dbReference>
<comment type="similarity">
    <text evidence="1">Belongs to the transglycosylase Slt family.</text>
</comment>
<name>A0A7X9IJA9_9DELT</name>
<dbReference type="Proteomes" id="UP000524246">
    <property type="component" value="Unassembled WGS sequence"/>
</dbReference>
<dbReference type="GO" id="GO:0000270">
    <property type="term" value="P:peptidoglycan metabolic process"/>
    <property type="evidence" value="ECO:0007669"/>
    <property type="project" value="InterPro"/>
</dbReference>
<dbReference type="InterPro" id="IPR008258">
    <property type="entry name" value="Transglycosylase_SLT_dom_1"/>
</dbReference>
<organism evidence="3 4">
    <name type="scientific">SAR324 cluster bacterium</name>
    <dbReference type="NCBI Taxonomy" id="2024889"/>
    <lineage>
        <taxon>Bacteria</taxon>
        <taxon>Deltaproteobacteria</taxon>
        <taxon>SAR324 cluster</taxon>
    </lineage>
</organism>
<comment type="caution">
    <text evidence="3">The sequence shown here is derived from an EMBL/GenBank/DDBJ whole genome shotgun (WGS) entry which is preliminary data.</text>
</comment>
<evidence type="ECO:0000259" key="2">
    <source>
        <dbReference type="Pfam" id="PF01464"/>
    </source>
</evidence>
<dbReference type="InterPro" id="IPR023346">
    <property type="entry name" value="Lysozyme-like_dom_sf"/>
</dbReference>
<dbReference type="PANTHER" id="PTHR37423:SF2">
    <property type="entry name" value="MEMBRANE-BOUND LYTIC MUREIN TRANSGLYCOSYLASE C"/>
    <property type="match status" value="1"/>
</dbReference>
<dbReference type="GO" id="GO:0016020">
    <property type="term" value="C:membrane"/>
    <property type="evidence" value="ECO:0007669"/>
    <property type="project" value="InterPro"/>
</dbReference>
<evidence type="ECO:0000256" key="1">
    <source>
        <dbReference type="ARBA" id="ARBA00007734"/>
    </source>
</evidence>
<evidence type="ECO:0000313" key="3">
    <source>
        <dbReference type="EMBL" id="NMC61947.1"/>
    </source>
</evidence>
<dbReference type="PANTHER" id="PTHR37423">
    <property type="entry name" value="SOLUBLE LYTIC MUREIN TRANSGLYCOSYLASE-RELATED"/>
    <property type="match status" value="1"/>
</dbReference>
<dbReference type="GO" id="GO:0008933">
    <property type="term" value="F:peptidoglycan lytic transglycosylase activity"/>
    <property type="evidence" value="ECO:0007669"/>
    <property type="project" value="InterPro"/>
</dbReference>
<reference evidence="3 4" key="1">
    <citation type="journal article" date="2020" name="Biotechnol. Biofuels">
        <title>New insights from the biogas microbiome by comprehensive genome-resolved metagenomics of nearly 1600 species originating from multiple anaerobic digesters.</title>
        <authorList>
            <person name="Campanaro S."/>
            <person name="Treu L."/>
            <person name="Rodriguez-R L.M."/>
            <person name="Kovalovszki A."/>
            <person name="Ziels R.M."/>
            <person name="Maus I."/>
            <person name="Zhu X."/>
            <person name="Kougias P.G."/>
            <person name="Basile A."/>
            <person name="Luo G."/>
            <person name="Schluter A."/>
            <person name="Konstantinidis K.T."/>
            <person name="Angelidaki I."/>
        </authorList>
    </citation>
    <scope>NUCLEOTIDE SEQUENCE [LARGE SCALE GENOMIC DNA]</scope>
    <source>
        <strain evidence="3">AS27yjCOA_65</strain>
    </source>
</reference>
<dbReference type="EMBL" id="JAAZON010000087">
    <property type="protein sequence ID" value="NMC61947.1"/>
    <property type="molecule type" value="Genomic_DNA"/>
</dbReference>
<dbReference type="PROSITE" id="PS00922">
    <property type="entry name" value="TRANSGLYCOSYLASE"/>
    <property type="match status" value="1"/>
</dbReference>